<organism evidence="7 8">
    <name type="scientific">Mytilus edulis</name>
    <name type="common">Blue mussel</name>
    <dbReference type="NCBI Taxonomy" id="6550"/>
    <lineage>
        <taxon>Eukaryota</taxon>
        <taxon>Metazoa</taxon>
        <taxon>Spiralia</taxon>
        <taxon>Lophotrochozoa</taxon>
        <taxon>Mollusca</taxon>
        <taxon>Bivalvia</taxon>
        <taxon>Autobranchia</taxon>
        <taxon>Pteriomorphia</taxon>
        <taxon>Mytilida</taxon>
        <taxon>Mytiloidea</taxon>
        <taxon>Mytilidae</taxon>
        <taxon>Mytilinae</taxon>
        <taxon>Mytilus</taxon>
    </lineage>
</organism>
<feature type="transmembrane region" description="Helical" evidence="5">
    <location>
        <begin position="107"/>
        <end position="131"/>
    </location>
</feature>
<dbReference type="PANTHER" id="PTHR46641">
    <property type="entry name" value="FMRFAMIDE RECEPTOR-RELATED"/>
    <property type="match status" value="1"/>
</dbReference>
<protein>
    <recommendedName>
        <fullName evidence="6">G-protein coupled receptors family 1 profile domain-containing protein</fullName>
    </recommendedName>
</protein>
<dbReference type="GO" id="GO:0004930">
    <property type="term" value="F:G protein-coupled receptor activity"/>
    <property type="evidence" value="ECO:0007669"/>
    <property type="project" value="InterPro"/>
</dbReference>
<dbReference type="InterPro" id="IPR052954">
    <property type="entry name" value="GPCR-Ligand_Int"/>
</dbReference>
<keyword evidence="2 5" id="KW-0812">Transmembrane</keyword>
<gene>
    <name evidence="7" type="ORF">MEDL_49632</name>
</gene>
<evidence type="ECO:0000256" key="5">
    <source>
        <dbReference type="SAM" id="Phobius"/>
    </source>
</evidence>
<evidence type="ECO:0000313" key="7">
    <source>
        <dbReference type="EMBL" id="CAG2237210.1"/>
    </source>
</evidence>
<dbReference type="GO" id="GO:0016020">
    <property type="term" value="C:membrane"/>
    <property type="evidence" value="ECO:0007669"/>
    <property type="project" value="UniProtKB-SubCell"/>
</dbReference>
<evidence type="ECO:0000256" key="1">
    <source>
        <dbReference type="ARBA" id="ARBA00004370"/>
    </source>
</evidence>
<dbReference type="Pfam" id="PF00001">
    <property type="entry name" value="7tm_1"/>
    <property type="match status" value="1"/>
</dbReference>
<feature type="transmembrane region" description="Helical" evidence="5">
    <location>
        <begin position="414"/>
        <end position="439"/>
    </location>
</feature>
<evidence type="ECO:0000259" key="6">
    <source>
        <dbReference type="PROSITE" id="PS50262"/>
    </source>
</evidence>
<sequence length="493" mass="56123">MFQSSNISQLNSTAACKNNDVYYELQTVIKFYFMEVGAPLMSIIGSLGNALNLFVFISLHMRKSGKVMERSSNLGLIFLSASNLLFCLLVSAITLLPEAVNLFMTYFYFFAPCLITYFISTSTWLTVVMSGERYLAVRFPLKAKRIISLRKTKVAILTVFFLCVFANLFLLFEHDIDKLHTNGTTTYKLKQRVSDTHIATRRITWAILFDFVPCIALFFFNISIIFTIIIMKKRRIQLTSIESVCSLARIQPSSEIMQSKASLLKSIGTESQLSLNKGVHFDKKQRSSYLLVSKSDKSDLAFWNRSNSFTDKSSRKISAVSDKPLERKSGSMKNRTHTCSTYSFHHKDEALKQDDCKDTDETCKTGFKKCFKRQPTAHIIRRCNTEPIICHLKRKSGTYQYKASRSKSNGNMNAILIAICGTFLVLVAPSEILNLFTLLNAEESDERTNILRMIKSVTNFLQTTNFSVNFLIYCVFHKAFKCTSRGKNHAFSS</sequence>
<keyword evidence="4 5" id="KW-0472">Membrane</keyword>
<evidence type="ECO:0000256" key="4">
    <source>
        <dbReference type="ARBA" id="ARBA00023136"/>
    </source>
</evidence>
<proteinExistence type="predicted"/>
<dbReference type="PANTHER" id="PTHR46641:SF2">
    <property type="entry name" value="FMRFAMIDE RECEPTOR"/>
    <property type="match status" value="1"/>
</dbReference>
<evidence type="ECO:0000313" key="8">
    <source>
        <dbReference type="Proteomes" id="UP000683360"/>
    </source>
</evidence>
<comment type="subcellular location">
    <subcellularLocation>
        <location evidence="1">Membrane</location>
    </subcellularLocation>
</comment>
<dbReference type="PRINTS" id="PR00237">
    <property type="entry name" value="GPCRRHODOPSN"/>
</dbReference>
<accession>A0A8S3U8P0</accession>
<keyword evidence="8" id="KW-1185">Reference proteome</keyword>
<reference evidence="7" key="1">
    <citation type="submission" date="2021-03" db="EMBL/GenBank/DDBJ databases">
        <authorList>
            <person name="Bekaert M."/>
        </authorList>
    </citation>
    <scope>NUCLEOTIDE SEQUENCE</scope>
</reference>
<dbReference type="SUPFAM" id="SSF81321">
    <property type="entry name" value="Family A G protein-coupled receptor-like"/>
    <property type="match status" value="1"/>
</dbReference>
<dbReference type="AlphaFoldDB" id="A0A8S3U8P0"/>
<feature type="domain" description="G-protein coupled receptors family 1 profile" evidence="6">
    <location>
        <begin position="48"/>
        <end position="473"/>
    </location>
</feature>
<comment type="caution">
    <text evidence="7">The sequence shown here is derived from an EMBL/GenBank/DDBJ whole genome shotgun (WGS) entry which is preliminary data.</text>
</comment>
<dbReference type="EMBL" id="CAJPWZ010002379">
    <property type="protein sequence ID" value="CAG2237210.1"/>
    <property type="molecule type" value="Genomic_DNA"/>
</dbReference>
<dbReference type="PROSITE" id="PS50262">
    <property type="entry name" value="G_PROTEIN_RECEP_F1_2"/>
    <property type="match status" value="1"/>
</dbReference>
<name>A0A8S3U8P0_MYTED</name>
<keyword evidence="3 5" id="KW-1133">Transmembrane helix</keyword>
<dbReference type="Proteomes" id="UP000683360">
    <property type="component" value="Unassembled WGS sequence"/>
</dbReference>
<evidence type="ECO:0000256" key="2">
    <source>
        <dbReference type="ARBA" id="ARBA00022692"/>
    </source>
</evidence>
<dbReference type="InterPro" id="IPR000276">
    <property type="entry name" value="GPCR_Rhodpsn"/>
</dbReference>
<evidence type="ECO:0000256" key="3">
    <source>
        <dbReference type="ARBA" id="ARBA00022989"/>
    </source>
</evidence>
<feature type="transmembrane region" description="Helical" evidence="5">
    <location>
        <begin position="73"/>
        <end position="95"/>
    </location>
</feature>
<feature type="transmembrane region" description="Helical" evidence="5">
    <location>
        <begin position="459"/>
        <end position="476"/>
    </location>
</feature>
<dbReference type="InterPro" id="IPR017452">
    <property type="entry name" value="GPCR_Rhodpsn_7TM"/>
</dbReference>
<feature type="transmembrane region" description="Helical" evidence="5">
    <location>
        <begin position="152"/>
        <end position="172"/>
    </location>
</feature>
<feature type="transmembrane region" description="Helical" evidence="5">
    <location>
        <begin position="203"/>
        <end position="230"/>
    </location>
</feature>
<dbReference type="OrthoDB" id="5864054at2759"/>
<feature type="transmembrane region" description="Helical" evidence="5">
    <location>
        <begin position="40"/>
        <end position="61"/>
    </location>
</feature>
<dbReference type="Gene3D" id="1.20.1070.10">
    <property type="entry name" value="Rhodopsin 7-helix transmembrane proteins"/>
    <property type="match status" value="2"/>
</dbReference>